<keyword evidence="4 5" id="KW-0472">Membrane</keyword>
<keyword evidence="3 5" id="KW-1133">Transmembrane helix</keyword>
<organism evidence="7 8">
    <name type="scientific">Finegoldia magna</name>
    <name type="common">Peptostreptococcus magnus</name>
    <dbReference type="NCBI Taxonomy" id="1260"/>
    <lineage>
        <taxon>Bacteria</taxon>
        <taxon>Bacillati</taxon>
        <taxon>Bacillota</taxon>
        <taxon>Tissierellia</taxon>
        <taxon>Tissierellales</taxon>
        <taxon>Peptoniphilaceae</taxon>
        <taxon>Finegoldia</taxon>
    </lineage>
</organism>
<comment type="subcellular location">
    <subcellularLocation>
        <location evidence="1">Endomembrane system</location>
        <topology evidence="1">Multi-pass membrane protein</topology>
    </subcellularLocation>
</comment>
<feature type="domain" description="DUF1232" evidence="6">
    <location>
        <begin position="29"/>
        <end position="62"/>
    </location>
</feature>
<evidence type="ECO:0000313" key="7">
    <source>
        <dbReference type="EMBL" id="OXZ29178.1"/>
    </source>
</evidence>
<evidence type="ECO:0000313" key="8">
    <source>
        <dbReference type="Proteomes" id="UP000215413"/>
    </source>
</evidence>
<name>A0A233V9X6_FINMA</name>
<evidence type="ECO:0000259" key="6">
    <source>
        <dbReference type="Pfam" id="PF06803"/>
    </source>
</evidence>
<dbReference type="Pfam" id="PF06803">
    <property type="entry name" value="DUF1232"/>
    <property type="match status" value="1"/>
</dbReference>
<keyword evidence="2 5" id="KW-0812">Transmembrane</keyword>
<proteinExistence type="predicted"/>
<dbReference type="Proteomes" id="UP000215413">
    <property type="component" value="Unassembled WGS sequence"/>
</dbReference>
<evidence type="ECO:0000256" key="3">
    <source>
        <dbReference type="ARBA" id="ARBA00022989"/>
    </source>
</evidence>
<comment type="caution">
    <text evidence="7">The sequence shown here is derived from an EMBL/GenBank/DDBJ whole genome shotgun (WGS) entry which is preliminary data.</text>
</comment>
<dbReference type="EMBL" id="NDYC01000004">
    <property type="protein sequence ID" value="OXZ29178.1"/>
    <property type="molecule type" value="Genomic_DNA"/>
</dbReference>
<sequence length="117" mass="12887">MIKKLLGLKNEIPTLWYAFFNKQTPLLSKIALALSVLYVVSPVDFVPDFVAGLGILDDLILAPSLMMVAKKFIPEDIIDTSQEKAEQLNSKLKIVGIVAGVGILLLISFLIYKNVVK</sequence>
<evidence type="ECO:0000256" key="5">
    <source>
        <dbReference type="SAM" id="Phobius"/>
    </source>
</evidence>
<protein>
    <recommendedName>
        <fullName evidence="6">DUF1232 domain-containing protein</fullName>
    </recommendedName>
</protein>
<evidence type="ECO:0000256" key="2">
    <source>
        <dbReference type="ARBA" id="ARBA00022692"/>
    </source>
</evidence>
<evidence type="ECO:0000256" key="1">
    <source>
        <dbReference type="ARBA" id="ARBA00004127"/>
    </source>
</evidence>
<dbReference type="InterPro" id="IPR010652">
    <property type="entry name" value="DUF1232"/>
</dbReference>
<dbReference type="GO" id="GO:0012505">
    <property type="term" value="C:endomembrane system"/>
    <property type="evidence" value="ECO:0007669"/>
    <property type="project" value="UniProtKB-SubCell"/>
</dbReference>
<feature type="transmembrane region" description="Helical" evidence="5">
    <location>
        <begin position="94"/>
        <end position="112"/>
    </location>
</feature>
<dbReference type="AlphaFoldDB" id="A0A233V9X6"/>
<accession>A0A233V9X6</accession>
<gene>
    <name evidence="7" type="ORF">B9N49_00720</name>
</gene>
<reference evidence="8" key="1">
    <citation type="submission" date="2017-04" db="EMBL/GenBank/DDBJ databases">
        <title>Finegoldia magna isolated from orthopedic joint implant-associated infections.</title>
        <authorList>
            <person name="Bjorklund S."/>
            <person name="Bruggemann H."/>
            <person name="Jensen A."/>
            <person name="Hellmark B."/>
            <person name="Soderquist B."/>
        </authorList>
    </citation>
    <scope>NUCLEOTIDE SEQUENCE [LARGE SCALE GENOMIC DNA]</scope>
    <source>
        <strain evidence="8">CCUG 54800</strain>
    </source>
</reference>
<dbReference type="RefSeq" id="WP_094205120.1">
    <property type="nucleotide sequence ID" value="NZ_NDYC01000004.1"/>
</dbReference>
<evidence type="ECO:0000256" key="4">
    <source>
        <dbReference type="ARBA" id="ARBA00023136"/>
    </source>
</evidence>